<evidence type="ECO:0000313" key="2">
    <source>
        <dbReference type="EMBL" id="GIY31967.1"/>
    </source>
</evidence>
<name>A0AAV4SID7_CAEEX</name>
<evidence type="ECO:0000313" key="3">
    <source>
        <dbReference type="Proteomes" id="UP001054945"/>
    </source>
</evidence>
<dbReference type="Proteomes" id="UP001054945">
    <property type="component" value="Unassembled WGS sequence"/>
</dbReference>
<organism evidence="2 3">
    <name type="scientific">Caerostris extrusa</name>
    <name type="common">Bark spider</name>
    <name type="synonym">Caerostris bankana</name>
    <dbReference type="NCBI Taxonomy" id="172846"/>
    <lineage>
        <taxon>Eukaryota</taxon>
        <taxon>Metazoa</taxon>
        <taxon>Ecdysozoa</taxon>
        <taxon>Arthropoda</taxon>
        <taxon>Chelicerata</taxon>
        <taxon>Arachnida</taxon>
        <taxon>Araneae</taxon>
        <taxon>Araneomorphae</taxon>
        <taxon>Entelegynae</taxon>
        <taxon>Araneoidea</taxon>
        <taxon>Araneidae</taxon>
        <taxon>Caerostris</taxon>
    </lineage>
</organism>
<reference evidence="2 3" key="1">
    <citation type="submission" date="2021-06" db="EMBL/GenBank/DDBJ databases">
        <title>Caerostris extrusa draft genome.</title>
        <authorList>
            <person name="Kono N."/>
            <person name="Arakawa K."/>
        </authorList>
    </citation>
    <scope>NUCLEOTIDE SEQUENCE [LARGE SCALE GENOMIC DNA]</scope>
</reference>
<proteinExistence type="predicted"/>
<gene>
    <name evidence="2" type="ORF">CEXT_536421</name>
</gene>
<evidence type="ECO:0000256" key="1">
    <source>
        <dbReference type="SAM" id="MobiDB-lite"/>
    </source>
</evidence>
<protein>
    <submittedName>
        <fullName evidence="2">Uncharacterized protein</fullName>
    </submittedName>
</protein>
<sequence length="120" mass="14348">MIRKDNKRSIESGKVVKSPSQGFKKRLNDTLDSSIKRLLMYKMTIEIKLIPTRIKRKWHRPFKKKPKQDDVKVQEELESELIRTLQIENNNEEGQHVSYHRCCFEICQKTYTILKRGVMN</sequence>
<dbReference type="AlphaFoldDB" id="A0AAV4SID7"/>
<feature type="region of interest" description="Disordered" evidence="1">
    <location>
        <begin position="1"/>
        <end position="22"/>
    </location>
</feature>
<dbReference type="EMBL" id="BPLR01009440">
    <property type="protein sequence ID" value="GIY31967.1"/>
    <property type="molecule type" value="Genomic_DNA"/>
</dbReference>
<accession>A0AAV4SID7</accession>
<comment type="caution">
    <text evidence="2">The sequence shown here is derived from an EMBL/GenBank/DDBJ whole genome shotgun (WGS) entry which is preliminary data.</text>
</comment>
<keyword evidence="3" id="KW-1185">Reference proteome</keyword>